<evidence type="ECO:0000313" key="5">
    <source>
        <dbReference type="Proteomes" id="UP001597322"/>
    </source>
</evidence>
<dbReference type="InterPro" id="IPR001789">
    <property type="entry name" value="Sig_transdc_resp-reg_receiver"/>
</dbReference>
<dbReference type="PROSITE" id="PS50110">
    <property type="entry name" value="RESPONSE_REGULATORY"/>
    <property type="match status" value="1"/>
</dbReference>
<name>A0ABW4M8F7_9HYPH</name>
<evidence type="ECO:0000259" key="3">
    <source>
        <dbReference type="PROSITE" id="PS51832"/>
    </source>
</evidence>
<proteinExistence type="predicted"/>
<accession>A0ABW4M8F7</accession>
<dbReference type="Pfam" id="PF00072">
    <property type="entry name" value="Response_reg"/>
    <property type="match status" value="1"/>
</dbReference>
<dbReference type="SUPFAM" id="SSF52172">
    <property type="entry name" value="CheY-like"/>
    <property type="match status" value="1"/>
</dbReference>
<feature type="domain" description="Response regulatory" evidence="2">
    <location>
        <begin position="2"/>
        <end position="119"/>
    </location>
</feature>
<dbReference type="SUPFAM" id="SSF109604">
    <property type="entry name" value="HD-domain/PDEase-like"/>
    <property type="match status" value="1"/>
</dbReference>
<dbReference type="InterPro" id="IPR011006">
    <property type="entry name" value="CheY-like_superfamily"/>
</dbReference>
<dbReference type="Proteomes" id="UP001597322">
    <property type="component" value="Unassembled WGS sequence"/>
</dbReference>
<gene>
    <name evidence="4" type="ORF">ACFSE1_18565</name>
</gene>
<keyword evidence="1" id="KW-0597">Phosphoprotein</keyword>
<dbReference type="InterPro" id="IPR003607">
    <property type="entry name" value="HD/PDEase_dom"/>
</dbReference>
<feature type="modified residue" description="4-aspartylphosphate" evidence="1">
    <location>
        <position position="52"/>
    </location>
</feature>
<dbReference type="Gene3D" id="1.10.3210.10">
    <property type="entry name" value="Hypothetical protein af1432"/>
    <property type="match status" value="1"/>
</dbReference>
<reference evidence="5" key="1">
    <citation type="journal article" date="2019" name="Int. J. Syst. Evol. Microbiol.">
        <title>The Global Catalogue of Microorganisms (GCM) 10K type strain sequencing project: providing services to taxonomists for standard genome sequencing and annotation.</title>
        <authorList>
            <consortium name="The Broad Institute Genomics Platform"/>
            <consortium name="The Broad Institute Genome Sequencing Center for Infectious Disease"/>
            <person name="Wu L."/>
            <person name="Ma J."/>
        </authorList>
    </citation>
    <scope>NUCLEOTIDE SEQUENCE [LARGE SCALE GENOMIC DNA]</scope>
    <source>
        <strain evidence="5">CG52</strain>
    </source>
</reference>
<keyword evidence="4" id="KW-0378">Hydrolase</keyword>
<comment type="caution">
    <text evidence="4">The sequence shown here is derived from an EMBL/GenBank/DDBJ whole genome shotgun (WGS) entry which is preliminary data.</text>
</comment>
<evidence type="ECO:0000259" key="2">
    <source>
        <dbReference type="PROSITE" id="PS50110"/>
    </source>
</evidence>
<sequence length="358" mass="39927">MHIFLIDDSRSMLSAMQDALSTVEDCQILAFLDPFDALTSLQNVTPDLVLVDYDMPGMSGIEVISAIRQNESTAAVPVIMITSNTEPAIKMEAMAIGATEFLTKSVDRAELSLRVRNLLSIRAEQIALARRAQELQAKFEDALACVERREEEIIWRLSRAIGCRDGETGNHLDRVALMSRIIAEELGFDKRQARVIFLATPLHDVGKLAVRDAILLKPGRLSSEEFLDMQKHTEFGAEILKDSSSELIQTAQRIAASHHERWDGTGYPHRLKETQIPIEARIVAVADVFDALCSERPYKPAWPVEKAFEEILRGSGTHFDPSCVAAFRRRWQEIKTLFAASVQEVASDLQPALKAISS</sequence>
<dbReference type="RefSeq" id="WP_377404831.1">
    <property type="nucleotide sequence ID" value="NZ_JBHUEQ010000039.1"/>
</dbReference>
<dbReference type="EC" id="3.1.4.-" evidence="4"/>
<dbReference type="SMART" id="SM00448">
    <property type="entry name" value="REC"/>
    <property type="match status" value="1"/>
</dbReference>
<dbReference type="Pfam" id="PF13487">
    <property type="entry name" value="HD_5"/>
    <property type="match status" value="1"/>
</dbReference>
<dbReference type="Gene3D" id="3.40.50.2300">
    <property type="match status" value="1"/>
</dbReference>
<dbReference type="PANTHER" id="PTHR45228">
    <property type="entry name" value="CYCLIC DI-GMP PHOSPHODIESTERASE TM_0186-RELATED"/>
    <property type="match status" value="1"/>
</dbReference>
<dbReference type="InterPro" id="IPR037522">
    <property type="entry name" value="HD_GYP_dom"/>
</dbReference>
<evidence type="ECO:0000313" key="4">
    <source>
        <dbReference type="EMBL" id="MFD1747477.1"/>
    </source>
</evidence>
<dbReference type="PANTHER" id="PTHR45228:SF1">
    <property type="entry name" value="CYCLIC DI-GMP PHOSPHODIESTERASE TM_0186"/>
    <property type="match status" value="1"/>
</dbReference>
<dbReference type="PROSITE" id="PS51832">
    <property type="entry name" value="HD_GYP"/>
    <property type="match status" value="1"/>
</dbReference>
<dbReference type="InterPro" id="IPR052020">
    <property type="entry name" value="Cyclic_di-GMP/3'3'-cGAMP_PDE"/>
</dbReference>
<feature type="domain" description="HD-GYP" evidence="3">
    <location>
        <begin position="146"/>
        <end position="343"/>
    </location>
</feature>
<dbReference type="GO" id="GO:0016787">
    <property type="term" value="F:hydrolase activity"/>
    <property type="evidence" value="ECO:0007669"/>
    <property type="project" value="UniProtKB-KW"/>
</dbReference>
<dbReference type="CDD" id="cd00077">
    <property type="entry name" value="HDc"/>
    <property type="match status" value="1"/>
</dbReference>
<keyword evidence="5" id="KW-1185">Reference proteome</keyword>
<dbReference type="EMBL" id="JBHUEQ010000039">
    <property type="protein sequence ID" value="MFD1747477.1"/>
    <property type="molecule type" value="Genomic_DNA"/>
</dbReference>
<evidence type="ECO:0000256" key="1">
    <source>
        <dbReference type="PROSITE-ProRule" id="PRU00169"/>
    </source>
</evidence>
<dbReference type="SMART" id="SM00471">
    <property type="entry name" value="HDc"/>
    <property type="match status" value="1"/>
</dbReference>
<protein>
    <submittedName>
        <fullName evidence="4">HD-GYP domain-containing protein</fullName>
        <ecNumber evidence="4">3.1.4.-</ecNumber>
    </submittedName>
</protein>
<organism evidence="4 5">
    <name type="scientific">Rhizobium helianthi</name>
    <dbReference type="NCBI Taxonomy" id="1132695"/>
    <lineage>
        <taxon>Bacteria</taxon>
        <taxon>Pseudomonadati</taxon>
        <taxon>Pseudomonadota</taxon>
        <taxon>Alphaproteobacteria</taxon>
        <taxon>Hyphomicrobiales</taxon>
        <taxon>Rhizobiaceae</taxon>
        <taxon>Rhizobium/Agrobacterium group</taxon>
        <taxon>Rhizobium</taxon>
    </lineage>
</organism>